<comment type="caution">
    <text evidence="7">The sequence shown here is derived from an EMBL/GenBank/DDBJ whole genome shotgun (WGS) entry which is preliminary data.</text>
</comment>
<proteinExistence type="predicted"/>
<keyword evidence="4 6" id="KW-1133">Transmembrane helix</keyword>
<name>A0A9D1TJY0_9BACI</name>
<evidence type="ECO:0000313" key="7">
    <source>
        <dbReference type="EMBL" id="HIV74143.1"/>
    </source>
</evidence>
<feature type="transmembrane region" description="Helical" evidence="6">
    <location>
        <begin position="52"/>
        <end position="73"/>
    </location>
</feature>
<evidence type="ECO:0000313" key="8">
    <source>
        <dbReference type="Proteomes" id="UP000823937"/>
    </source>
</evidence>
<evidence type="ECO:0000256" key="4">
    <source>
        <dbReference type="ARBA" id="ARBA00022989"/>
    </source>
</evidence>
<evidence type="ECO:0000256" key="1">
    <source>
        <dbReference type="ARBA" id="ARBA00004651"/>
    </source>
</evidence>
<dbReference type="GO" id="GO:0005886">
    <property type="term" value="C:plasma membrane"/>
    <property type="evidence" value="ECO:0007669"/>
    <property type="project" value="UniProtKB-SubCell"/>
</dbReference>
<keyword evidence="3 6" id="KW-0812">Transmembrane</keyword>
<organism evidence="7 8">
    <name type="scientific">Candidatus Pseudogracilibacillus intestinigallinarum</name>
    <dbReference type="NCBI Taxonomy" id="2838742"/>
    <lineage>
        <taxon>Bacteria</taxon>
        <taxon>Bacillati</taxon>
        <taxon>Bacillota</taxon>
        <taxon>Bacilli</taxon>
        <taxon>Bacillales</taxon>
        <taxon>Bacillaceae</taxon>
        <taxon>Pseudogracilibacillus</taxon>
    </lineage>
</organism>
<dbReference type="InterPro" id="IPR019108">
    <property type="entry name" value="Caa3_assmbl_CtaG-rel"/>
</dbReference>
<comment type="subcellular location">
    <subcellularLocation>
        <location evidence="1">Cell membrane</location>
        <topology evidence="1">Multi-pass membrane protein</topology>
    </subcellularLocation>
</comment>
<feature type="transmembrane region" description="Helical" evidence="6">
    <location>
        <begin position="85"/>
        <end position="104"/>
    </location>
</feature>
<feature type="transmembrane region" description="Helical" evidence="6">
    <location>
        <begin position="189"/>
        <end position="208"/>
    </location>
</feature>
<feature type="transmembrane region" description="Helical" evidence="6">
    <location>
        <begin position="12"/>
        <end position="32"/>
    </location>
</feature>
<evidence type="ECO:0000256" key="6">
    <source>
        <dbReference type="SAM" id="Phobius"/>
    </source>
</evidence>
<dbReference type="InterPro" id="IPR014108">
    <property type="entry name" value="Caa3-assmbl_CtaG"/>
</dbReference>
<evidence type="ECO:0000256" key="5">
    <source>
        <dbReference type="ARBA" id="ARBA00023136"/>
    </source>
</evidence>
<feature type="transmembrane region" description="Helical" evidence="6">
    <location>
        <begin position="124"/>
        <end position="143"/>
    </location>
</feature>
<reference evidence="7" key="2">
    <citation type="submission" date="2021-04" db="EMBL/GenBank/DDBJ databases">
        <authorList>
            <person name="Gilroy R."/>
        </authorList>
    </citation>
    <scope>NUCLEOTIDE SEQUENCE</scope>
    <source>
        <strain evidence="7">CHK169-2315</strain>
    </source>
</reference>
<dbReference type="NCBIfam" id="TIGR02737">
    <property type="entry name" value="caa3_CtaG"/>
    <property type="match status" value="1"/>
</dbReference>
<keyword evidence="5 6" id="KW-0472">Membrane</keyword>
<gene>
    <name evidence="7" type="primary">ctaG</name>
    <name evidence="7" type="ORF">H9895_03575</name>
</gene>
<keyword evidence="2" id="KW-1003">Cell membrane</keyword>
<feature type="transmembrane region" description="Helical" evidence="6">
    <location>
        <begin position="150"/>
        <end position="169"/>
    </location>
</feature>
<evidence type="ECO:0000256" key="3">
    <source>
        <dbReference type="ARBA" id="ARBA00022692"/>
    </source>
</evidence>
<dbReference type="Proteomes" id="UP000823937">
    <property type="component" value="Unassembled WGS sequence"/>
</dbReference>
<protein>
    <submittedName>
        <fullName evidence="7">Cytochrome c oxidase assembly factor CtaG</fullName>
    </submittedName>
</protein>
<accession>A0A9D1TJY0</accession>
<dbReference type="EMBL" id="DXHX01000050">
    <property type="protein sequence ID" value="HIV74143.1"/>
    <property type="molecule type" value="Genomic_DNA"/>
</dbReference>
<reference evidence="7" key="1">
    <citation type="journal article" date="2021" name="PeerJ">
        <title>Extensive microbial diversity within the chicken gut microbiome revealed by metagenomics and culture.</title>
        <authorList>
            <person name="Gilroy R."/>
            <person name="Ravi A."/>
            <person name="Getino M."/>
            <person name="Pursley I."/>
            <person name="Horton D.L."/>
            <person name="Alikhan N.F."/>
            <person name="Baker D."/>
            <person name="Gharbi K."/>
            <person name="Hall N."/>
            <person name="Watson M."/>
            <person name="Adriaenssens E.M."/>
            <person name="Foster-Nyarko E."/>
            <person name="Jarju S."/>
            <person name="Secka A."/>
            <person name="Antonio M."/>
            <person name="Oren A."/>
            <person name="Chaudhuri R.R."/>
            <person name="La Ragione R."/>
            <person name="Hildebrand F."/>
            <person name="Pallen M.J."/>
        </authorList>
    </citation>
    <scope>NUCLEOTIDE SEQUENCE</scope>
    <source>
        <strain evidence="7">CHK169-2315</strain>
    </source>
</reference>
<sequence length="302" mass="34679">MWLEIQIFGFRALWSPYFLTFLIAVSILYYLVTGPYRHKFGGDEKPTRNQQLFFYSGIILTYIVKGSPIDLMSHIMMSYHMAQTAILYFVISIFFIRGLPIWMWEKFVNIKIVKKIMKVTTHPLIALVLFNSLFSMYHLPVIFDYTKTHLIVHSTVTIVLFILSMNMWWPILSPLKEHATLNPLLKMAYLIGSILIISIACALMIFSTKSLYTSYNSDGAWLQAMSLCVPPDVLNGISDSLSGAEMFSPLSAAEDQQLGGILMMFMQQIFYGFVLAYIFFGWFTKKSLEIDPMPDTLPNSKE</sequence>
<dbReference type="Pfam" id="PF09678">
    <property type="entry name" value="Caa3_CtaG"/>
    <property type="match status" value="1"/>
</dbReference>
<evidence type="ECO:0000256" key="2">
    <source>
        <dbReference type="ARBA" id="ARBA00022475"/>
    </source>
</evidence>
<feature type="transmembrane region" description="Helical" evidence="6">
    <location>
        <begin position="258"/>
        <end position="283"/>
    </location>
</feature>
<dbReference type="AlphaFoldDB" id="A0A9D1TJY0"/>